<comment type="subcellular location">
    <subcellularLocation>
        <location evidence="1">Cell membrane</location>
        <topology evidence="1">Multi-pass membrane protein</topology>
    </subcellularLocation>
</comment>
<evidence type="ECO:0000313" key="11">
    <source>
        <dbReference type="EMBL" id="OGH88102.1"/>
    </source>
</evidence>
<proteinExistence type="inferred from homology"/>
<evidence type="ECO:0000256" key="8">
    <source>
        <dbReference type="ARBA" id="ARBA00023136"/>
    </source>
</evidence>
<dbReference type="Pfam" id="PF01554">
    <property type="entry name" value="MatE"/>
    <property type="match status" value="2"/>
</dbReference>
<dbReference type="InterPro" id="IPR048279">
    <property type="entry name" value="MdtK-like"/>
</dbReference>
<evidence type="ECO:0000256" key="5">
    <source>
        <dbReference type="ARBA" id="ARBA00022475"/>
    </source>
</evidence>
<evidence type="ECO:0000313" key="12">
    <source>
        <dbReference type="Proteomes" id="UP000177907"/>
    </source>
</evidence>
<organism evidence="11 12">
    <name type="scientific">Candidatus Magasanikbacteria bacterium RIFOXYC2_FULL_42_28</name>
    <dbReference type="NCBI Taxonomy" id="1798704"/>
    <lineage>
        <taxon>Bacteria</taxon>
        <taxon>Candidatus Magasanikiibacteriota</taxon>
    </lineage>
</organism>
<feature type="transmembrane region" description="Helical" evidence="10">
    <location>
        <begin position="197"/>
        <end position="219"/>
    </location>
</feature>
<protein>
    <recommendedName>
        <fullName evidence="3">Multidrug export protein MepA</fullName>
    </recommendedName>
</protein>
<evidence type="ECO:0000256" key="1">
    <source>
        <dbReference type="ARBA" id="ARBA00004651"/>
    </source>
</evidence>
<feature type="transmembrane region" description="Helical" evidence="10">
    <location>
        <begin position="170"/>
        <end position="191"/>
    </location>
</feature>
<feature type="transmembrane region" description="Helical" evidence="10">
    <location>
        <begin position="137"/>
        <end position="158"/>
    </location>
</feature>
<dbReference type="EMBL" id="MFQZ01000007">
    <property type="protein sequence ID" value="OGH88102.1"/>
    <property type="molecule type" value="Genomic_DNA"/>
</dbReference>
<evidence type="ECO:0000256" key="9">
    <source>
        <dbReference type="ARBA" id="ARBA00023251"/>
    </source>
</evidence>
<feature type="transmembrane region" description="Helical" evidence="10">
    <location>
        <begin position="390"/>
        <end position="412"/>
    </location>
</feature>
<dbReference type="Proteomes" id="UP000177907">
    <property type="component" value="Unassembled WGS sequence"/>
</dbReference>
<keyword evidence="4" id="KW-0813">Transport</keyword>
<dbReference type="InterPro" id="IPR051327">
    <property type="entry name" value="MATE_MepA_subfamily"/>
</dbReference>
<dbReference type="InterPro" id="IPR045070">
    <property type="entry name" value="MATE_MepA-like"/>
</dbReference>
<gene>
    <name evidence="11" type="ORF">A3J93_05630</name>
</gene>
<dbReference type="PANTHER" id="PTHR43823">
    <property type="entry name" value="SPORULATION PROTEIN YKVU"/>
    <property type="match status" value="1"/>
</dbReference>
<feature type="transmembrane region" description="Helical" evidence="10">
    <location>
        <begin position="95"/>
        <end position="117"/>
    </location>
</feature>
<dbReference type="CDD" id="cd13143">
    <property type="entry name" value="MATE_MepA_like"/>
    <property type="match status" value="1"/>
</dbReference>
<feature type="transmembrane region" description="Helical" evidence="10">
    <location>
        <begin position="271"/>
        <end position="294"/>
    </location>
</feature>
<evidence type="ECO:0000256" key="3">
    <source>
        <dbReference type="ARBA" id="ARBA00022106"/>
    </source>
</evidence>
<name>A0A1F6NVX9_9BACT</name>
<dbReference type="GO" id="GO:0046677">
    <property type="term" value="P:response to antibiotic"/>
    <property type="evidence" value="ECO:0007669"/>
    <property type="project" value="UniProtKB-KW"/>
</dbReference>
<dbReference type="GO" id="GO:0042910">
    <property type="term" value="F:xenobiotic transmembrane transporter activity"/>
    <property type="evidence" value="ECO:0007669"/>
    <property type="project" value="InterPro"/>
</dbReference>
<comment type="caution">
    <text evidence="11">The sequence shown here is derived from an EMBL/GenBank/DDBJ whole genome shotgun (WGS) entry which is preliminary data.</text>
</comment>
<sequence length="458" mass="50118">MRPQEKQFLEEPIPRLLWKQSLPAVVGMFVITLYNLADTIFVGRGVGTLALAGVAVSLPLIMIVGAFAQSVGLGFASIISRSLGEKNYRRAQEALGNYVSVSVSVSVPLIILILIWLRPLLVIFGATPDILLFAYEYAWIVMLGTIFFVVASGGNAIVRAFGDAKRAMIGMVIGAVINLILDPIFVFWFHWGIAGVAWATFISWFIGSIYVGWCIFGRGRHLEMKIADFKFKPALLKEGLYIGASAFARQASSSVMMVVLNISLVRYATEIAIAAFGIILRLTMLVFMPIFGVLQGMQPIAGMNYGAGNLARVKEVTRLTIKVSTIISVVAFVIMILFPTQLLGIFSSDPELLSAGKNLMRVFVLAYPLLGFQLVAGAFYQAIGSAGEALFLSTLRQVIFLIPLMLILPLFFGLNGLYASFPVTDILATAITYFVFKRSFSRLHKPMPAEVPKSVEMI</sequence>
<feature type="transmembrane region" description="Helical" evidence="10">
    <location>
        <begin position="359"/>
        <end position="383"/>
    </location>
</feature>
<evidence type="ECO:0000256" key="6">
    <source>
        <dbReference type="ARBA" id="ARBA00022692"/>
    </source>
</evidence>
<comment type="similarity">
    <text evidence="2">Belongs to the multi antimicrobial extrusion (MATE) (TC 2.A.66.1) family. MepA subfamily.</text>
</comment>
<evidence type="ECO:0000256" key="7">
    <source>
        <dbReference type="ARBA" id="ARBA00022989"/>
    </source>
</evidence>
<keyword evidence="5" id="KW-1003">Cell membrane</keyword>
<keyword evidence="6 10" id="KW-0812">Transmembrane</keyword>
<dbReference type="STRING" id="1798704.A3J93_05630"/>
<feature type="transmembrane region" description="Helical" evidence="10">
    <location>
        <begin position="319"/>
        <end position="339"/>
    </location>
</feature>
<evidence type="ECO:0000256" key="2">
    <source>
        <dbReference type="ARBA" id="ARBA00008417"/>
    </source>
</evidence>
<dbReference type="AlphaFoldDB" id="A0A1F6NVX9"/>
<dbReference type="NCBIfam" id="TIGR00797">
    <property type="entry name" value="matE"/>
    <property type="match status" value="1"/>
</dbReference>
<accession>A0A1F6NVX9</accession>
<dbReference type="GO" id="GO:0005886">
    <property type="term" value="C:plasma membrane"/>
    <property type="evidence" value="ECO:0007669"/>
    <property type="project" value="UniProtKB-SubCell"/>
</dbReference>
<dbReference type="PANTHER" id="PTHR43823:SF3">
    <property type="entry name" value="MULTIDRUG EXPORT PROTEIN MEPA"/>
    <property type="match status" value="1"/>
</dbReference>
<reference evidence="11 12" key="1">
    <citation type="journal article" date="2016" name="Nat. Commun.">
        <title>Thousands of microbial genomes shed light on interconnected biogeochemical processes in an aquifer system.</title>
        <authorList>
            <person name="Anantharaman K."/>
            <person name="Brown C.T."/>
            <person name="Hug L.A."/>
            <person name="Sharon I."/>
            <person name="Castelle C.J."/>
            <person name="Probst A.J."/>
            <person name="Thomas B.C."/>
            <person name="Singh A."/>
            <person name="Wilkins M.J."/>
            <person name="Karaoz U."/>
            <person name="Brodie E.L."/>
            <person name="Williams K.H."/>
            <person name="Hubbard S.S."/>
            <person name="Banfield J.F."/>
        </authorList>
    </citation>
    <scope>NUCLEOTIDE SEQUENCE [LARGE SCALE GENOMIC DNA]</scope>
</reference>
<keyword evidence="9" id="KW-0046">Antibiotic resistance</keyword>
<dbReference type="PIRSF" id="PIRSF006603">
    <property type="entry name" value="DinF"/>
    <property type="match status" value="1"/>
</dbReference>
<keyword evidence="8 10" id="KW-0472">Membrane</keyword>
<evidence type="ECO:0000256" key="4">
    <source>
        <dbReference type="ARBA" id="ARBA00022448"/>
    </source>
</evidence>
<feature type="transmembrane region" description="Helical" evidence="10">
    <location>
        <begin position="49"/>
        <end position="75"/>
    </location>
</feature>
<dbReference type="InterPro" id="IPR002528">
    <property type="entry name" value="MATE_fam"/>
</dbReference>
<dbReference type="GO" id="GO:0015297">
    <property type="term" value="F:antiporter activity"/>
    <property type="evidence" value="ECO:0007669"/>
    <property type="project" value="InterPro"/>
</dbReference>
<evidence type="ECO:0000256" key="10">
    <source>
        <dbReference type="SAM" id="Phobius"/>
    </source>
</evidence>
<feature type="transmembrane region" description="Helical" evidence="10">
    <location>
        <begin position="21"/>
        <end position="37"/>
    </location>
</feature>
<keyword evidence="7 10" id="KW-1133">Transmembrane helix</keyword>